<dbReference type="GO" id="GO:0042255">
    <property type="term" value="P:ribosome assembly"/>
    <property type="evidence" value="ECO:0007669"/>
    <property type="project" value="UniProtKB-ARBA"/>
</dbReference>
<dbReference type="InterPro" id="IPR014014">
    <property type="entry name" value="RNA_helicase_DEAD_Q_motif"/>
</dbReference>
<evidence type="ECO:0000259" key="15">
    <source>
        <dbReference type="PROSITE" id="PS51195"/>
    </source>
</evidence>
<proteinExistence type="inferred from homology"/>
<dbReference type="InterPro" id="IPR050079">
    <property type="entry name" value="DEAD_box_RNA_helicase"/>
</dbReference>
<keyword evidence="5 11" id="KW-0347">Helicase</keyword>
<dbReference type="CDD" id="cd00268">
    <property type="entry name" value="DEADc"/>
    <property type="match status" value="1"/>
</dbReference>
<dbReference type="InterPro" id="IPR011545">
    <property type="entry name" value="DEAD/DEAH_box_helicase_dom"/>
</dbReference>
<feature type="domain" description="Helicase ATP-binding" evidence="13">
    <location>
        <begin position="33"/>
        <end position="208"/>
    </location>
</feature>
<organism evidence="16 17">
    <name type="scientific">Marinobacterium mangrovicola</name>
    <dbReference type="NCBI Taxonomy" id="1476959"/>
    <lineage>
        <taxon>Bacteria</taxon>
        <taxon>Pseudomonadati</taxon>
        <taxon>Pseudomonadota</taxon>
        <taxon>Gammaproteobacteria</taxon>
        <taxon>Oceanospirillales</taxon>
        <taxon>Oceanospirillaceae</taxon>
        <taxon>Marinobacterium</taxon>
    </lineage>
</organism>
<feature type="compositionally biased region" description="Basic and acidic residues" evidence="12">
    <location>
        <begin position="380"/>
        <end position="394"/>
    </location>
</feature>
<dbReference type="CDD" id="cd18787">
    <property type="entry name" value="SF2_C_DEAD"/>
    <property type="match status" value="1"/>
</dbReference>
<sequence>MTRFTDLNLCPELNATLEALGYSEPTPVQAQAIPLILAGHDLIAEAQTGTGKTASFALPMIERLSQQPSNPEYREIRGLVLVPTRELAIQVGDNTLEYGQLLGMRVISIFGGVRFDNQIRKMKRGADILVATPGRLLDMLKQKKLSLDHLEILVFDEADRMLDLGFINEIKALLSYMPKQKQTLLFSATLDDSVEALADALLNNPQRVRVAPRNAAASQVRQRVYAVENADKADVLCYLIKGAHWQQTLVFTRTKRRADDLCAALQAEGIEALAIHGDKHQRERIAALNAFTEGEISVLVATDVAARGLDIESLPQVVNYDLPNQPQDYVHRIGRTGRAGQKGLAVSLVGPDERRFLKPISELINKPLQLQPVPMAENGKLVDGKALPDKEPGAKAKPKNAKSQKGKGGKNAKAATKELPRQEEVKAPSRSAGRRSLFSK</sequence>
<evidence type="ECO:0000256" key="4">
    <source>
        <dbReference type="ARBA" id="ARBA00022801"/>
    </source>
</evidence>
<dbReference type="GO" id="GO:0016787">
    <property type="term" value="F:hydrolase activity"/>
    <property type="evidence" value="ECO:0007669"/>
    <property type="project" value="UniProtKB-KW"/>
</dbReference>
<dbReference type="InterPro" id="IPR044742">
    <property type="entry name" value="DEAD/DEAH_RhlB"/>
</dbReference>
<dbReference type="InterPro" id="IPR001650">
    <property type="entry name" value="Helicase_C-like"/>
</dbReference>
<evidence type="ECO:0000313" key="17">
    <source>
        <dbReference type="Proteomes" id="UP000294546"/>
    </source>
</evidence>
<evidence type="ECO:0000256" key="12">
    <source>
        <dbReference type="SAM" id="MobiDB-lite"/>
    </source>
</evidence>
<dbReference type="RefSeq" id="WP_132292982.1">
    <property type="nucleotide sequence ID" value="NZ_SMFU01000009.1"/>
</dbReference>
<dbReference type="SMART" id="SM00487">
    <property type="entry name" value="DEXDc"/>
    <property type="match status" value="1"/>
</dbReference>
<feature type="compositionally biased region" description="Basic residues" evidence="12">
    <location>
        <begin position="396"/>
        <end position="410"/>
    </location>
</feature>
<dbReference type="InterPro" id="IPR014001">
    <property type="entry name" value="Helicase_ATP-bd"/>
</dbReference>
<dbReference type="InterPro" id="IPR000629">
    <property type="entry name" value="RNA-helicase_DEAD-box_CS"/>
</dbReference>
<dbReference type="GO" id="GO:0003724">
    <property type="term" value="F:RNA helicase activity"/>
    <property type="evidence" value="ECO:0007669"/>
    <property type="project" value="UniProtKB-EC"/>
</dbReference>
<keyword evidence="17" id="KW-1185">Reference proteome</keyword>
<gene>
    <name evidence="16" type="ORF">CLV83_2597</name>
</gene>
<feature type="domain" description="Helicase C-terminal" evidence="14">
    <location>
        <begin position="219"/>
        <end position="381"/>
    </location>
</feature>
<dbReference type="Pfam" id="PF00270">
    <property type="entry name" value="DEAD"/>
    <property type="match status" value="1"/>
</dbReference>
<evidence type="ECO:0000313" key="16">
    <source>
        <dbReference type="EMBL" id="TCK05669.1"/>
    </source>
</evidence>
<feature type="region of interest" description="Disordered" evidence="12">
    <location>
        <begin position="380"/>
        <end position="440"/>
    </location>
</feature>
<dbReference type="Gene3D" id="3.40.50.300">
    <property type="entry name" value="P-loop containing nucleotide triphosphate hydrolases"/>
    <property type="match status" value="2"/>
</dbReference>
<evidence type="ECO:0000256" key="1">
    <source>
        <dbReference type="ARBA" id="ARBA00012552"/>
    </source>
</evidence>
<accession>A0A4R1GIG2</accession>
<reference evidence="16 17" key="1">
    <citation type="submission" date="2019-03" db="EMBL/GenBank/DDBJ databases">
        <title>Genomic Encyclopedia of Archaeal and Bacterial Type Strains, Phase II (KMG-II): from individual species to whole genera.</title>
        <authorList>
            <person name="Goeker M."/>
        </authorList>
    </citation>
    <scope>NUCLEOTIDE SEQUENCE [LARGE SCALE GENOMIC DNA]</scope>
    <source>
        <strain evidence="16 17">DSM 27697</strain>
    </source>
</reference>
<comment type="caution">
    <text evidence="16">The sequence shown here is derived from an EMBL/GenBank/DDBJ whole genome shotgun (WGS) entry which is preliminary data.</text>
</comment>
<keyword evidence="2" id="KW-0963">Cytoplasm</keyword>
<evidence type="ECO:0000256" key="11">
    <source>
        <dbReference type="RuleBase" id="RU000492"/>
    </source>
</evidence>
<keyword evidence="3 11" id="KW-0547">Nucleotide-binding</keyword>
<dbReference type="EMBL" id="SMFU01000009">
    <property type="protein sequence ID" value="TCK05669.1"/>
    <property type="molecule type" value="Genomic_DNA"/>
</dbReference>
<evidence type="ECO:0000256" key="3">
    <source>
        <dbReference type="ARBA" id="ARBA00022741"/>
    </source>
</evidence>
<dbReference type="SUPFAM" id="SSF52540">
    <property type="entry name" value="P-loop containing nucleoside triphosphate hydrolases"/>
    <property type="match status" value="1"/>
</dbReference>
<evidence type="ECO:0000259" key="13">
    <source>
        <dbReference type="PROSITE" id="PS51192"/>
    </source>
</evidence>
<dbReference type="InterPro" id="IPR027417">
    <property type="entry name" value="P-loop_NTPase"/>
</dbReference>
<evidence type="ECO:0000256" key="2">
    <source>
        <dbReference type="ARBA" id="ARBA00022490"/>
    </source>
</evidence>
<dbReference type="Pfam" id="PF00271">
    <property type="entry name" value="Helicase_C"/>
    <property type="match status" value="1"/>
</dbReference>
<name>A0A4R1GIG2_9GAMM</name>
<keyword evidence="4 11" id="KW-0378">Hydrolase</keyword>
<evidence type="ECO:0000256" key="5">
    <source>
        <dbReference type="ARBA" id="ARBA00022806"/>
    </source>
</evidence>
<feature type="compositionally biased region" description="Basic and acidic residues" evidence="12">
    <location>
        <begin position="415"/>
        <end position="427"/>
    </location>
</feature>
<dbReference type="PROSITE" id="PS51194">
    <property type="entry name" value="HELICASE_CTER"/>
    <property type="match status" value="1"/>
</dbReference>
<feature type="short sequence motif" description="Q motif" evidence="10">
    <location>
        <begin position="2"/>
        <end position="30"/>
    </location>
</feature>
<comment type="similarity">
    <text evidence="7 11">Belongs to the DEAD box helicase family.</text>
</comment>
<dbReference type="PANTHER" id="PTHR47959:SF13">
    <property type="entry name" value="ATP-DEPENDENT RNA HELICASE RHLE"/>
    <property type="match status" value="1"/>
</dbReference>
<evidence type="ECO:0000256" key="6">
    <source>
        <dbReference type="ARBA" id="ARBA00022840"/>
    </source>
</evidence>
<dbReference type="AlphaFoldDB" id="A0A4R1GIG2"/>
<dbReference type="PROSITE" id="PS51192">
    <property type="entry name" value="HELICASE_ATP_BIND_1"/>
    <property type="match status" value="1"/>
</dbReference>
<evidence type="ECO:0000259" key="14">
    <source>
        <dbReference type="PROSITE" id="PS51194"/>
    </source>
</evidence>
<keyword evidence="6 11" id="KW-0067">ATP-binding</keyword>
<evidence type="ECO:0000256" key="7">
    <source>
        <dbReference type="ARBA" id="ARBA00038437"/>
    </source>
</evidence>
<comment type="catalytic activity">
    <reaction evidence="8">
        <text>ATP + H2O = ADP + phosphate + H(+)</text>
        <dbReference type="Rhea" id="RHEA:13065"/>
        <dbReference type="ChEBI" id="CHEBI:15377"/>
        <dbReference type="ChEBI" id="CHEBI:15378"/>
        <dbReference type="ChEBI" id="CHEBI:30616"/>
        <dbReference type="ChEBI" id="CHEBI:43474"/>
        <dbReference type="ChEBI" id="CHEBI:456216"/>
        <dbReference type="EC" id="3.6.4.13"/>
    </reaction>
</comment>
<evidence type="ECO:0000256" key="9">
    <source>
        <dbReference type="ARBA" id="ARBA00074363"/>
    </source>
</evidence>
<dbReference type="OrthoDB" id="9808889at2"/>
<dbReference type="GO" id="GO:0005524">
    <property type="term" value="F:ATP binding"/>
    <property type="evidence" value="ECO:0007669"/>
    <property type="project" value="UniProtKB-KW"/>
</dbReference>
<dbReference type="FunFam" id="3.40.50.300:FF:000108">
    <property type="entry name" value="ATP-dependent RNA helicase RhlE"/>
    <property type="match status" value="1"/>
</dbReference>
<dbReference type="EC" id="3.6.4.13" evidence="1"/>
<dbReference type="GO" id="GO:0003676">
    <property type="term" value="F:nucleic acid binding"/>
    <property type="evidence" value="ECO:0007669"/>
    <property type="project" value="InterPro"/>
</dbReference>
<dbReference type="PANTHER" id="PTHR47959">
    <property type="entry name" value="ATP-DEPENDENT RNA HELICASE RHLE-RELATED"/>
    <property type="match status" value="1"/>
</dbReference>
<dbReference type="PROSITE" id="PS00039">
    <property type="entry name" value="DEAD_ATP_HELICASE"/>
    <property type="match status" value="1"/>
</dbReference>
<protein>
    <recommendedName>
        <fullName evidence="9">DEAD-box ATP-dependent RNA helicase RhpA</fullName>
        <ecNumber evidence="1">3.6.4.13</ecNumber>
    </recommendedName>
</protein>
<dbReference type="PROSITE" id="PS51195">
    <property type="entry name" value="Q_MOTIF"/>
    <property type="match status" value="1"/>
</dbReference>
<dbReference type="GO" id="GO:0009266">
    <property type="term" value="P:response to temperature stimulus"/>
    <property type="evidence" value="ECO:0007669"/>
    <property type="project" value="UniProtKB-ARBA"/>
</dbReference>
<dbReference type="GO" id="GO:0005829">
    <property type="term" value="C:cytosol"/>
    <property type="evidence" value="ECO:0007669"/>
    <property type="project" value="TreeGrafter"/>
</dbReference>
<dbReference type="Proteomes" id="UP000294546">
    <property type="component" value="Unassembled WGS sequence"/>
</dbReference>
<dbReference type="SMART" id="SM00490">
    <property type="entry name" value="HELICc"/>
    <property type="match status" value="1"/>
</dbReference>
<feature type="domain" description="DEAD-box RNA helicase Q" evidence="15">
    <location>
        <begin position="2"/>
        <end position="30"/>
    </location>
</feature>
<evidence type="ECO:0000256" key="8">
    <source>
        <dbReference type="ARBA" id="ARBA00047984"/>
    </source>
</evidence>
<evidence type="ECO:0000256" key="10">
    <source>
        <dbReference type="PROSITE-ProRule" id="PRU00552"/>
    </source>
</evidence>